<dbReference type="SMART" id="SM00947">
    <property type="entry name" value="Pro_CA"/>
    <property type="match status" value="1"/>
</dbReference>
<accession>A0A6A5Z4T1</accession>
<dbReference type="Proteomes" id="UP000799770">
    <property type="component" value="Unassembled WGS sequence"/>
</dbReference>
<evidence type="ECO:0000256" key="2">
    <source>
        <dbReference type="ARBA" id="ARBA00012925"/>
    </source>
</evidence>
<evidence type="ECO:0000256" key="3">
    <source>
        <dbReference type="ARBA" id="ARBA00014628"/>
    </source>
</evidence>
<evidence type="ECO:0000256" key="7">
    <source>
        <dbReference type="ARBA" id="ARBA00031969"/>
    </source>
</evidence>
<feature type="binding site" evidence="9">
    <location>
        <position position="55"/>
    </location>
    <ligand>
        <name>Zn(2+)</name>
        <dbReference type="ChEBI" id="CHEBI:29105"/>
    </ligand>
</feature>
<dbReference type="FunFam" id="3.40.1050.10:FF:000001">
    <property type="entry name" value="Carbonic anhydrase"/>
    <property type="match status" value="1"/>
</dbReference>
<evidence type="ECO:0000256" key="5">
    <source>
        <dbReference type="ARBA" id="ARBA00022833"/>
    </source>
</evidence>
<evidence type="ECO:0000313" key="12">
    <source>
        <dbReference type="Proteomes" id="UP000799770"/>
    </source>
</evidence>
<feature type="binding site" evidence="9">
    <location>
        <position position="109"/>
    </location>
    <ligand>
        <name>Zn(2+)</name>
        <dbReference type="ChEBI" id="CHEBI:29105"/>
    </ligand>
</feature>
<dbReference type="GO" id="GO:0071244">
    <property type="term" value="P:cellular response to carbon dioxide"/>
    <property type="evidence" value="ECO:0007669"/>
    <property type="project" value="TreeGrafter"/>
</dbReference>
<dbReference type="GO" id="GO:0015976">
    <property type="term" value="P:carbon utilization"/>
    <property type="evidence" value="ECO:0007669"/>
    <property type="project" value="InterPro"/>
</dbReference>
<dbReference type="GO" id="GO:0005737">
    <property type="term" value="C:cytoplasm"/>
    <property type="evidence" value="ECO:0007669"/>
    <property type="project" value="TreeGrafter"/>
</dbReference>
<dbReference type="InterPro" id="IPR001765">
    <property type="entry name" value="Carbonic_anhydrase"/>
</dbReference>
<dbReference type="PROSITE" id="PS00704">
    <property type="entry name" value="PROK_CO2_ANHYDRASE_1"/>
    <property type="match status" value="1"/>
</dbReference>
<evidence type="ECO:0000256" key="8">
    <source>
        <dbReference type="ARBA" id="ARBA00048348"/>
    </source>
</evidence>
<dbReference type="OrthoDB" id="10248475at2759"/>
<dbReference type="PANTHER" id="PTHR11002:SF51">
    <property type="entry name" value="CARBONIC ANHYDRASE"/>
    <property type="match status" value="1"/>
</dbReference>
<proteinExistence type="inferred from homology"/>
<evidence type="ECO:0000256" key="4">
    <source>
        <dbReference type="ARBA" id="ARBA00022723"/>
    </source>
</evidence>
<evidence type="ECO:0000256" key="6">
    <source>
        <dbReference type="ARBA" id="ARBA00023239"/>
    </source>
</evidence>
<dbReference type="Pfam" id="PF00484">
    <property type="entry name" value="Pro_CA"/>
    <property type="match status" value="1"/>
</dbReference>
<dbReference type="PANTHER" id="PTHR11002">
    <property type="entry name" value="CARBONIC ANHYDRASE"/>
    <property type="match status" value="1"/>
</dbReference>
<keyword evidence="5 9" id="KW-0862">Zinc</keyword>
<evidence type="ECO:0000313" key="11">
    <source>
        <dbReference type="EMBL" id="KAF2114355.1"/>
    </source>
</evidence>
<keyword evidence="6 10" id="KW-0456">Lyase</keyword>
<dbReference type="GO" id="GO:0004089">
    <property type="term" value="F:carbonate dehydratase activity"/>
    <property type="evidence" value="ECO:0007669"/>
    <property type="project" value="UniProtKB-UniRule"/>
</dbReference>
<dbReference type="EMBL" id="ML977325">
    <property type="protein sequence ID" value="KAF2114355.1"/>
    <property type="molecule type" value="Genomic_DNA"/>
</dbReference>
<sequence length="222" mass="25400">MSDPERVQKYLQQSHDKIFESNRKWAEEQKAKNPEFFEKLSAGQSPEYLWIGCSDSRIPAEAITGLGPGEMFIHRNIANLVCNTDLNVMSVVNYAVRHLKVKHIVVCGHYGCGGVKAAMTPQDLGLLNPWLRNIRDVYRLHEDELDTIKEDGPRYDRLVELNVMEQARNVIKTAAIQQAYKRDGFPIVHAWVFGFNDGLLKDLKLDFESELAKIQKIYNLPS</sequence>
<dbReference type="GO" id="GO:0008270">
    <property type="term" value="F:zinc ion binding"/>
    <property type="evidence" value="ECO:0007669"/>
    <property type="project" value="UniProtKB-UniRule"/>
</dbReference>
<dbReference type="GO" id="GO:0034599">
    <property type="term" value="P:cellular response to oxidative stress"/>
    <property type="evidence" value="ECO:0007669"/>
    <property type="project" value="TreeGrafter"/>
</dbReference>
<dbReference type="AlphaFoldDB" id="A0A6A5Z4T1"/>
<comment type="catalytic activity">
    <reaction evidence="8 10">
        <text>hydrogencarbonate + H(+) = CO2 + H2O</text>
        <dbReference type="Rhea" id="RHEA:10748"/>
        <dbReference type="ChEBI" id="CHEBI:15377"/>
        <dbReference type="ChEBI" id="CHEBI:15378"/>
        <dbReference type="ChEBI" id="CHEBI:16526"/>
        <dbReference type="ChEBI" id="CHEBI:17544"/>
        <dbReference type="EC" id="4.2.1.1"/>
    </reaction>
</comment>
<keyword evidence="4 9" id="KW-0479">Metal-binding</keyword>
<comment type="similarity">
    <text evidence="1 10">Belongs to the beta-class carbonic anhydrase family.</text>
</comment>
<feature type="binding site" evidence="9">
    <location>
        <position position="53"/>
    </location>
    <ligand>
        <name>Zn(2+)</name>
        <dbReference type="ChEBI" id="CHEBI:29105"/>
    </ligand>
</feature>
<dbReference type="CDD" id="cd00883">
    <property type="entry name" value="beta_CA_cladeA"/>
    <property type="match status" value="1"/>
</dbReference>
<comment type="function">
    <text evidence="10">Reversible hydration of carbon dioxide.</text>
</comment>
<dbReference type="InterPro" id="IPR036874">
    <property type="entry name" value="Carbonic_anhydrase_sf"/>
</dbReference>
<evidence type="ECO:0000256" key="9">
    <source>
        <dbReference type="PIRSR" id="PIRSR601765-1"/>
    </source>
</evidence>
<dbReference type="EC" id="4.2.1.1" evidence="2 10"/>
<evidence type="ECO:0000256" key="10">
    <source>
        <dbReference type="RuleBase" id="RU003956"/>
    </source>
</evidence>
<gene>
    <name evidence="11" type="ORF">BDV96DRAFT_494794</name>
</gene>
<evidence type="ECO:0000256" key="1">
    <source>
        <dbReference type="ARBA" id="ARBA00006217"/>
    </source>
</evidence>
<reference evidence="11" key="1">
    <citation type="journal article" date="2020" name="Stud. Mycol.">
        <title>101 Dothideomycetes genomes: a test case for predicting lifestyles and emergence of pathogens.</title>
        <authorList>
            <person name="Haridas S."/>
            <person name="Albert R."/>
            <person name="Binder M."/>
            <person name="Bloem J."/>
            <person name="Labutti K."/>
            <person name="Salamov A."/>
            <person name="Andreopoulos B."/>
            <person name="Baker S."/>
            <person name="Barry K."/>
            <person name="Bills G."/>
            <person name="Bluhm B."/>
            <person name="Cannon C."/>
            <person name="Castanera R."/>
            <person name="Culley D."/>
            <person name="Daum C."/>
            <person name="Ezra D."/>
            <person name="Gonzalez J."/>
            <person name="Henrissat B."/>
            <person name="Kuo A."/>
            <person name="Liang C."/>
            <person name="Lipzen A."/>
            <person name="Lutzoni F."/>
            <person name="Magnuson J."/>
            <person name="Mondo S."/>
            <person name="Nolan M."/>
            <person name="Ohm R."/>
            <person name="Pangilinan J."/>
            <person name="Park H.-J."/>
            <person name="Ramirez L."/>
            <person name="Alfaro M."/>
            <person name="Sun H."/>
            <person name="Tritt A."/>
            <person name="Yoshinaga Y."/>
            <person name="Zwiers L.-H."/>
            <person name="Turgeon B."/>
            <person name="Goodwin S."/>
            <person name="Spatafora J."/>
            <person name="Crous P."/>
            <person name="Grigoriev I."/>
        </authorList>
    </citation>
    <scope>NUCLEOTIDE SEQUENCE</scope>
    <source>
        <strain evidence="11">CBS 627.86</strain>
    </source>
</reference>
<organism evidence="11 12">
    <name type="scientific">Lophiotrema nucula</name>
    <dbReference type="NCBI Taxonomy" id="690887"/>
    <lineage>
        <taxon>Eukaryota</taxon>
        <taxon>Fungi</taxon>
        <taxon>Dikarya</taxon>
        <taxon>Ascomycota</taxon>
        <taxon>Pezizomycotina</taxon>
        <taxon>Dothideomycetes</taxon>
        <taxon>Pleosporomycetidae</taxon>
        <taxon>Pleosporales</taxon>
        <taxon>Lophiotremataceae</taxon>
        <taxon>Lophiotrema</taxon>
    </lineage>
</organism>
<comment type="cofactor">
    <cofactor evidence="9">
        <name>Zn(2+)</name>
        <dbReference type="ChEBI" id="CHEBI:29105"/>
    </cofactor>
    <text evidence="9">Binds 1 zinc ion per subunit.</text>
</comment>
<name>A0A6A5Z4T1_9PLEO</name>
<feature type="binding site" evidence="9">
    <location>
        <position position="112"/>
    </location>
    <ligand>
        <name>Zn(2+)</name>
        <dbReference type="ChEBI" id="CHEBI:29105"/>
    </ligand>
</feature>
<dbReference type="InterPro" id="IPR015892">
    <property type="entry name" value="Carbonic_anhydrase_CS"/>
</dbReference>
<protein>
    <recommendedName>
        <fullName evidence="3 10">Carbonic anhydrase</fullName>
        <ecNumber evidence="2 10">4.2.1.1</ecNumber>
    </recommendedName>
    <alternativeName>
        <fullName evidence="7 10">Carbonate dehydratase</fullName>
    </alternativeName>
</protein>
<dbReference type="SUPFAM" id="SSF53056">
    <property type="entry name" value="beta-carbonic anhydrase, cab"/>
    <property type="match status" value="1"/>
</dbReference>
<dbReference type="Gene3D" id="3.40.1050.10">
    <property type="entry name" value="Carbonic anhydrase"/>
    <property type="match status" value="1"/>
</dbReference>
<keyword evidence="12" id="KW-1185">Reference proteome</keyword>